<comment type="function">
    <text evidence="2">Involved in mRNA export coupled transcription activation by association with both the TREX-2 and the SAGA complexes. At the promoters, SAGA is required for recruitment of the basal transcription machinery. It influences RNA polymerase II transcriptional activity through different activities such as TBP interaction and promoter selectivity, interaction with transcription activators, and chromatin modification through histone acetylation and deubiquitination. Within the SAGA complex, participates to a subcomplex required for deubiquitination of H2B and for the maintenance of steady-state H3 methylation levels. The TREX-2 complex functions in docking export-competent ribonucleoprotein particles (mRNPs) to the nuclear entrance of the nuclear pore complex (nuclear basket). TREX-2 participates in mRNA export and accurate chromatin positioning in the nucleus by tethering genes to the nuclear periphery. May also be involved in cytoplasmic mRNA decay by interaction with components of P-bodies.</text>
</comment>
<comment type="subunit">
    <text evidence="2">Component of the nuclear pore complex (NPC)-associated TREX-2 complex (transcription and export complex 2), composed of at least SUS1, SAC3, THP1, SEM1, and CDC31. TREX-2 contains 2 SUS1 chains. The TREX-2 complex interacts with the nucleoporin NUP1. Component of the 1.8 MDa SAGA transcription coactivator-HAT complex. SAGA is built of 5 distinct domains with specialized functions. Within the SAGA complex, SUS1, SGF11, SGF73 and UBP8 form an additional subcomplex of SAGA called the DUB module (deubiquitination module). Interacts directly with THP1, SAC3, SGF11, and with the RNA polymerase II.</text>
</comment>
<organism evidence="3 4">
    <name type="scientific">Lodderomyces beijingensis</name>
    <dbReference type="NCBI Taxonomy" id="1775926"/>
    <lineage>
        <taxon>Eukaryota</taxon>
        <taxon>Fungi</taxon>
        <taxon>Dikarya</taxon>
        <taxon>Ascomycota</taxon>
        <taxon>Saccharomycotina</taxon>
        <taxon>Pichiomycetes</taxon>
        <taxon>Debaryomycetaceae</taxon>
        <taxon>Candida/Lodderomyces clade</taxon>
        <taxon>Lodderomyces</taxon>
    </lineage>
</organism>
<dbReference type="Proteomes" id="UP001497383">
    <property type="component" value="Chromosome 4"/>
</dbReference>
<dbReference type="GeneID" id="92208371"/>
<dbReference type="HAMAP" id="MF_03046">
    <property type="entry name" value="ENY2_Sus1"/>
    <property type="match status" value="1"/>
</dbReference>
<keyword evidence="4" id="KW-1185">Reference proteome</keyword>
<dbReference type="RefSeq" id="XP_066830113.1">
    <property type="nucleotide sequence ID" value="XM_066973256.1"/>
</dbReference>
<dbReference type="Pfam" id="PF10163">
    <property type="entry name" value="EnY2"/>
    <property type="match status" value="1"/>
</dbReference>
<evidence type="ECO:0000256" key="2">
    <source>
        <dbReference type="HAMAP-Rule" id="MF_03046"/>
    </source>
</evidence>
<keyword evidence="2" id="KW-0804">Transcription</keyword>
<keyword evidence="2" id="KW-0010">Activator</keyword>
<sequence length="105" mass="12272">MTRQEEDEINQIKFKIQDHLISSGNYELINKQLKLQLYESGWYDKVAQITNKELSNGNDTSSKRPKSLNELYTSIKPKAEELVPDEVKENIIRKIEQYLDGILET</sequence>
<evidence type="ECO:0000313" key="4">
    <source>
        <dbReference type="Proteomes" id="UP001497383"/>
    </source>
</evidence>
<comment type="similarity">
    <text evidence="2">Belongs to the ENY2 family.</text>
</comment>
<keyword evidence="2" id="KW-0963">Cytoplasm</keyword>
<dbReference type="PANTHER" id="PTHR12514">
    <property type="entry name" value="ENHANCER OF YELLOW 2 TRANSCRIPTION FACTOR"/>
    <property type="match status" value="1"/>
</dbReference>
<gene>
    <name evidence="2" type="primary">SUS1</name>
    <name evidence="3" type="ORF">LODBEIA_P31750</name>
</gene>
<comment type="subcellular location">
    <subcellularLocation>
        <location evidence="2">Nucleus</location>
        <location evidence="2">Nucleoplasm</location>
    </subcellularLocation>
    <subcellularLocation>
        <location evidence="2">Cytoplasm</location>
        <location evidence="2">P-body</location>
    </subcellularLocation>
</comment>
<keyword evidence="2" id="KW-0813">Transport</keyword>
<dbReference type="InterPro" id="IPR018783">
    <property type="entry name" value="TF_ENY2"/>
</dbReference>
<dbReference type="Gene3D" id="1.10.246.140">
    <property type="match status" value="1"/>
</dbReference>
<dbReference type="InterPro" id="IPR038212">
    <property type="entry name" value="TF_EnY2_sf"/>
</dbReference>
<name>A0ABP0ZLB6_9ASCO</name>
<keyword evidence="1 2" id="KW-0811">Translocation</keyword>
<accession>A0ABP0ZLB6</accession>
<dbReference type="EMBL" id="OZ022408">
    <property type="protein sequence ID" value="CAK9438951.1"/>
    <property type="molecule type" value="Genomic_DNA"/>
</dbReference>
<keyword evidence="2" id="KW-0653">Protein transport</keyword>
<evidence type="ECO:0000256" key="1">
    <source>
        <dbReference type="ARBA" id="ARBA00023010"/>
    </source>
</evidence>
<keyword evidence="2" id="KW-0509">mRNA transport</keyword>
<protein>
    <recommendedName>
        <fullName evidence="2">Transcription and mRNA export factor SUS1</fullName>
    </recommendedName>
</protein>
<reference evidence="3 4" key="1">
    <citation type="submission" date="2024-03" db="EMBL/GenBank/DDBJ databases">
        <authorList>
            <person name="Brejova B."/>
        </authorList>
    </citation>
    <scope>NUCLEOTIDE SEQUENCE [LARGE SCALE GENOMIC DNA]</scope>
    <source>
        <strain evidence="3 4">CBS 14171</strain>
    </source>
</reference>
<proteinExistence type="inferred from homology"/>
<evidence type="ECO:0000313" key="3">
    <source>
        <dbReference type="EMBL" id="CAK9438951.1"/>
    </source>
</evidence>
<keyword evidence="2" id="KW-0539">Nucleus</keyword>
<keyword evidence="2" id="KW-0156">Chromatin regulator</keyword>
<keyword evidence="2" id="KW-0805">Transcription regulation</keyword>